<dbReference type="RefSeq" id="WP_006263590.1">
    <property type="nucleotide sequence ID" value="NZ_JH590837.1"/>
</dbReference>
<evidence type="ECO:0000313" key="1">
    <source>
        <dbReference type="EMBL" id="EHO12741.1"/>
    </source>
</evidence>
<name>A0AAV3F4B8_9FLAO</name>
<dbReference type="EMBL" id="AGEE01000017">
    <property type="protein sequence ID" value="EHO12741.1"/>
    <property type="molecule type" value="Genomic_DNA"/>
</dbReference>
<evidence type="ECO:0000313" key="2">
    <source>
        <dbReference type="Proteomes" id="UP000004834"/>
    </source>
</evidence>
<dbReference type="AlphaFoldDB" id="A0AAV3F4B8"/>
<sequence length="86" mass="10082">MSIIAVHRVNLNRENDDNSQRVECDNYKDFEQFEFVSNDGNRDKLERFVVGNKICYKKKEIFEITGVLSQIGIVDCHIDIECELLK</sequence>
<accession>A0AAV3F4B8</accession>
<evidence type="ECO:0008006" key="3">
    <source>
        <dbReference type="Google" id="ProtNLM"/>
    </source>
</evidence>
<proteinExistence type="predicted"/>
<reference evidence="1 2" key="1">
    <citation type="submission" date="2011-11" db="EMBL/GenBank/DDBJ databases">
        <title>The Genome Sequence of Myroides odoratimimus CIP 101113.</title>
        <authorList>
            <person name="Earl A."/>
            <person name="Ward D."/>
            <person name="Feldgarden M."/>
            <person name="Gevers D."/>
            <person name="Huys G."/>
            <person name="Young S.K."/>
            <person name="Zeng Q."/>
            <person name="Gargeya S."/>
            <person name="Fitzgerald M."/>
            <person name="Haas B."/>
            <person name="Abouelleil A."/>
            <person name="Alvarado L."/>
            <person name="Arachchi H.M."/>
            <person name="Berlin A."/>
            <person name="Brown A."/>
            <person name="Chapman S.B."/>
            <person name="Chen Z."/>
            <person name="Dunbar C."/>
            <person name="Freedman E."/>
            <person name="Gearin G."/>
            <person name="Goldberg J."/>
            <person name="Griggs A."/>
            <person name="Gujja S."/>
            <person name="Heiman D."/>
            <person name="Howarth C."/>
            <person name="Larson L."/>
            <person name="Lui A."/>
            <person name="MacDonald P.J.P."/>
            <person name="Montmayeur A."/>
            <person name="Murphy C."/>
            <person name="Neiman D."/>
            <person name="Pearson M."/>
            <person name="Priest M."/>
            <person name="Roberts A."/>
            <person name="Saif S."/>
            <person name="Shea T."/>
            <person name="Shenoy N."/>
            <person name="Sisk P."/>
            <person name="Stolte C."/>
            <person name="Sykes S."/>
            <person name="Wortman J."/>
            <person name="Nusbaum C."/>
            <person name="Birren B."/>
        </authorList>
    </citation>
    <scope>NUCLEOTIDE SEQUENCE [LARGE SCALE GENOMIC DNA]</scope>
    <source>
        <strain evidence="1 2">CIP 101113</strain>
    </source>
</reference>
<dbReference type="Proteomes" id="UP000004834">
    <property type="component" value="Unassembled WGS sequence"/>
</dbReference>
<gene>
    <name evidence="1" type="ORF">HMPREF9715_01896</name>
</gene>
<organism evidence="1 2">
    <name type="scientific">Myroides odoratimimus CIP 101113</name>
    <dbReference type="NCBI Taxonomy" id="883154"/>
    <lineage>
        <taxon>Bacteria</taxon>
        <taxon>Pseudomonadati</taxon>
        <taxon>Bacteroidota</taxon>
        <taxon>Flavobacteriia</taxon>
        <taxon>Flavobacteriales</taxon>
        <taxon>Flavobacteriaceae</taxon>
        <taxon>Myroides</taxon>
    </lineage>
</organism>
<protein>
    <recommendedName>
        <fullName evidence="3">YopX protein domain-containing protein</fullName>
    </recommendedName>
</protein>
<comment type="caution">
    <text evidence="1">The sequence shown here is derived from an EMBL/GenBank/DDBJ whole genome shotgun (WGS) entry which is preliminary data.</text>
</comment>